<dbReference type="SUPFAM" id="SSF52540">
    <property type="entry name" value="P-loop containing nucleoside triphosphate hydrolases"/>
    <property type="match status" value="2"/>
</dbReference>
<dbReference type="InterPro" id="IPR003439">
    <property type="entry name" value="ABC_transporter-like_ATP-bd"/>
</dbReference>
<dbReference type="RefSeq" id="WP_146439976.1">
    <property type="nucleotide sequence ID" value="NZ_SJPL01000001.1"/>
</dbReference>
<keyword evidence="5" id="KW-0547">Nucleotide-binding</keyword>
<protein>
    <submittedName>
        <fullName evidence="10">Arabinose import ATP-binding protein AraG</fullName>
        <ecNumber evidence="10">3.6.3.17</ecNumber>
    </submittedName>
</protein>
<dbReference type="EMBL" id="SJPL01000001">
    <property type="protein sequence ID" value="TWT71739.1"/>
    <property type="molecule type" value="Genomic_DNA"/>
</dbReference>
<gene>
    <name evidence="10" type="primary">araG_2</name>
    <name evidence="10" type="ORF">Pan14r_40550</name>
</gene>
<dbReference type="PANTHER" id="PTHR43790">
    <property type="entry name" value="CARBOHYDRATE TRANSPORT ATP-BINDING PROTEIN MG119-RELATED"/>
    <property type="match status" value="1"/>
</dbReference>
<keyword evidence="11" id="KW-1185">Reference proteome</keyword>
<dbReference type="GO" id="GO:0005524">
    <property type="term" value="F:ATP binding"/>
    <property type="evidence" value="ECO:0007669"/>
    <property type="project" value="UniProtKB-KW"/>
</dbReference>
<name>A0A5C5Y9X0_9PLAN</name>
<dbReference type="GO" id="GO:0016887">
    <property type="term" value="F:ATP hydrolysis activity"/>
    <property type="evidence" value="ECO:0007669"/>
    <property type="project" value="InterPro"/>
</dbReference>
<dbReference type="InterPro" id="IPR003593">
    <property type="entry name" value="AAA+_ATPase"/>
</dbReference>
<evidence type="ECO:0000256" key="7">
    <source>
        <dbReference type="ARBA" id="ARBA00022967"/>
    </source>
</evidence>
<dbReference type="PROSITE" id="PS50893">
    <property type="entry name" value="ABC_TRANSPORTER_2"/>
    <property type="match status" value="2"/>
</dbReference>
<dbReference type="PANTHER" id="PTHR43790:SF3">
    <property type="entry name" value="D-ALLOSE IMPORT ATP-BINDING PROTEIN ALSA-RELATED"/>
    <property type="match status" value="1"/>
</dbReference>
<reference evidence="10 11" key="1">
    <citation type="submission" date="2019-02" db="EMBL/GenBank/DDBJ databases">
        <title>Deep-cultivation of Planctomycetes and their phenomic and genomic characterization uncovers novel biology.</title>
        <authorList>
            <person name="Wiegand S."/>
            <person name="Jogler M."/>
            <person name="Boedeker C."/>
            <person name="Pinto D."/>
            <person name="Vollmers J."/>
            <person name="Rivas-Marin E."/>
            <person name="Kohn T."/>
            <person name="Peeters S.H."/>
            <person name="Heuer A."/>
            <person name="Rast P."/>
            <person name="Oberbeckmann S."/>
            <person name="Bunk B."/>
            <person name="Jeske O."/>
            <person name="Meyerdierks A."/>
            <person name="Storesund J.E."/>
            <person name="Kallscheuer N."/>
            <person name="Luecker S."/>
            <person name="Lage O.M."/>
            <person name="Pohl T."/>
            <person name="Merkel B.J."/>
            <person name="Hornburger P."/>
            <person name="Mueller R.-W."/>
            <person name="Bruemmer F."/>
            <person name="Labrenz M."/>
            <person name="Spormann A.M."/>
            <person name="Op Den Camp H."/>
            <person name="Overmann J."/>
            <person name="Amann R."/>
            <person name="Jetten M.S.M."/>
            <person name="Mascher T."/>
            <person name="Medema M.H."/>
            <person name="Devos D.P."/>
            <person name="Kaster A.-K."/>
            <person name="Ovreas L."/>
            <person name="Rohde M."/>
            <person name="Galperin M.Y."/>
            <person name="Jogler C."/>
        </authorList>
    </citation>
    <scope>NUCLEOTIDE SEQUENCE [LARGE SCALE GENOMIC DNA]</scope>
    <source>
        <strain evidence="10 11">Pan14r</strain>
    </source>
</reference>
<keyword evidence="4" id="KW-0677">Repeat</keyword>
<evidence type="ECO:0000256" key="1">
    <source>
        <dbReference type="ARBA" id="ARBA00022448"/>
    </source>
</evidence>
<dbReference type="CDD" id="cd03216">
    <property type="entry name" value="ABC_Carb_Monos_I"/>
    <property type="match status" value="1"/>
</dbReference>
<keyword evidence="6 10" id="KW-0067">ATP-binding</keyword>
<keyword evidence="7" id="KW-1278">Translocase</keyword>
<dbReference type="CDD" id="cd03215">
    <property type="entry name" value="ABC_Carb_Monos_II"/>
    <property type="match status" value="1"/>
</dbReference>
<evidence type="ECO:0000256" key="2">
    <source>
        <dbReference type="ARBA" id="ARBA00022475"/>
    </source>
</evidence>
<keyword evidence="3" id="KW-0762">Sugar transport</keyword>
<evidence type="ECO:0000313" key="11">
    <source>
        <dbReference type="Proteomes" id="UP000317238"/>
    </source>
</evidence>
<dbReference type="Pfam" id="PF00005">
    <property type="entry name" value="ABC_tran"/>
    <property type="match status" value="2"/>
</dbReference>
<evidence type="ECO:0000256" key="4">
    <source>
        <dbReference type="ARBA" id="ARBA00022737"/>
    </source>
</evidence>
<keyword evidence="8" id="KW-0472">Membrane</keyword>
<dbReference type="OrthoDB" id="9771863at2"/>
<proteinExistence type="predicted"/>
<evidence type="ECO:0000256" key="6">
    <source>
        <dbReference type="ARBA" id="ARBA00022840"/>
    </source>
</evidence>
<feature type="domain" description="ABC transporter" evidence="9">
    <location>
        <begin position="2"/>
        <end position="244"/>
    </location>
</feature>
<comment type="caution">
    <text evidence="10">The sequence shown here is derived from an EMBL/GenBank/DDBJ whole genome shotgun (WGS) entry which is preliminary data.</text>
</comment>
<dbReference type="SMART" id="SM00382">
    <property type="entry name" value="AAA"/>
    <property type="match status" value="2"/>
</dbReference>
<accession>A0A5C5Y9X0</accession>
<keyword evidence="2" id="KW-1003">Cell membrane</keyword>
<dbReference type="InterPro" id="IPR027417">
    <property type="entry name" value="P-loop_NTPase"/>
</dbReference>
<feature type="domain" description="ABC transporter" evidence="9">
    <location>
        <begin position="256"/>
        <end position="501"/>
    </location>
</feature>
<evidence type="ECO:0000256" key="5">
    <source>
        <dbReference type="ARBA" id="ARBA00022741"/>
    </source>
</evidence>
<dbReference type="EC" id="3.6.3.17" evidence="10"/>
<evidence type="ECO:0000259" key="9">
    <source>
        <dbReference type="PROSITE" id="PS50893"/>
    </source>
</evidence>
<dbReference type="InterPro" id="IPR017871">
    <property type="entry name" value="ABC_transporter-like_CS"/>
</dbReference>
<keyword evidence="1" id="KW-0813">Transport</keyword>
<dbReference type="Proteomes" id="UP000317238">
    <property type="component" value="Unassembled WGS sequence"/>
</dbReference>
<dbReference type="InterPro" id="IPR050107">
    <property type="entry name" value="ABC_carbohydrate_import_ATPase"/>
</dbReference>
<evidence type="ECO:0000256" key="3">
    <source>
        <dbReference type="ARBA" id="ARBA00022597"/>
    </source>
</evidence>
<sequence>MTSSPDLFTARGLCKRYGRVTVLKDCDVAIRGGEIHALLGANGAGKSTLVRMMAGLLEPTAGSMQLDSNDYAPNSKRDAEIAGVEIVQQELNLIATLSVAENLMLARLPSIGGVIRRGPLKDRSRAALDRVGLNDVPVDTPVAKLGVGKQQMVEIAAALDRKCRILILDEPTAALSAAESATLFRWLNKLRDAGVGIVYISHRLDEVAQLADRITVLRDGQKIGTFDATECSTDRMVELMSGDGGSDDSALHPSRRQVDTVLRVDALTGGLVDRVSFDVNRGERLGIAGLVGSGRTELLRLIFGADVATSGNVYLRDDATAYRFRHPRQAVAAGIAMVTEDRKDNGLLLSKSIQFNTTLASLRHRFATTGMVRGRIERSATQTQCDQLDIRCHTINQSVGTLSGGNQQKVAIAKWLVRDADVFLFDEPTRGIDVAARRRIYRLIDTLAKDGKGVVIVSSDLEELLETCDRIAVMSAGRLMETFERNDWSHDQIMQAAFSGYRNQETGA</sequence>
<organism evidence="10 11">
    <name type="scientific">Crateriforma conspicua</name>
    <dbReference type="NCBI Taxonomy" id="2527996"/>
    <lineage>
        <taxon>Bacteria</taxon>
        <taxon>Pseudomonadati</taxon>
        <taxon>Planctomycetota</taxon>
        <taxon>Planctomycetia</taxon>
        <taxon>Planctomycetales</taxon>
        <taxon>Planctomycetaceae</taxon>
        <taxon>Crateriforma</taxon>
    </lineage>
</organism>
<dbReference type="Gene3D" id="3.40.50.300">
    <property type="entry name" value="P-loop containing nucleotide triphosphate hydrolases"/>
    <property type="match status" value="2"/>
</dbReference>
<evidence type="ECO:0000313" key="10">
    <source>
        <dbReference type="EMBL" id="TWT71739.1"/>
    </source>
</evidence>
<dbReference type="AlphaFoldDB" id="A0A5C5Y9X0"/>
<keyword evidence="10" id="KW-0378">Hydrolase</keyword>
<evidence type="ECO:0000256" key="8">
    <source>
        <dbReference type="ARBA" id="ARBA00023136"/>
    </source>
</evidence>
<dbReference type="PROSITE" id="PS00211">
    <property type="entry name" value="ABC_TRANSPORTER_1"/>
    <property type="match status" value="1"/>
</dbReference>